<evidence type="ECO:0000256" key="4">
    <source>
        <dbReference type="SAM" id="MobiDB-lite"/>
    </source>
</evidence>
<keyword evidence="1" id="KW-0479">Metal-binding</keyword>
<evidence type="ECO:0000259" key="5">
    <source>
        <dbReference type="PROSITE" id="PS50800"/>
    </source>
</evidence>
<evidence type="ECO:0000256" key="3">
    <source>
        <dbReference type="ARBA" id="ARBA00022833"/>
    </source>
</evidence>
<dbReference type="EMBL" id="BPVZ01000080">
    <property type="protein sequence ID" value="GKV28799.1"/>
    <property type="molecule type" value="Genomic_DNA"/>
</dbReference>
<dbReference type="AlphaFoldDB" id="A0AAV5KW56"/>
<dbReference type="CDD" id="cd15570">
    <property type="entry name" value="PHD_Bye1p_SIZ1_like"/>
    <property type="match status" value="1"/>
</dbReference>
<evidence type="ECO:0000256" key="2">
    <source>
        <dbReference type="ARBA" id="ARBA00022771"/>
    </source>
</evidence>
<sequence>MDLVASCREKLSYFRIKELKDVLSQLSLSKQGKKQDLVERILGALSEEQVSKIWVNKKSPAVRKEEVAKLVAKLVDDTYRKMQVSGTTDLASKGQCTSDSSNVKSKGEIDDPSHLDIKVRCPCGSPLKTETLIKCDDPRCEVWQHIDCVIIPEKPMEEKPPNPDPFYCEICRLSRADPFLHTIGHLLYPVKLSITNIPNDGTNPVQSVERTFQLTRADKESLTKQEYDVQAWCMLLNDKVPFRMHWPQYADLQVNGVSVRAIDRPGSQQLGANGRDDGPIITSCTKDGFNKITLTGCDPRVFCFGVRLIKRQTVQQASQASFNLCL</sequence>
<dbReference type="Gene3D" id="1.10.720.30">
    <property type="entry name" value="SAP domain"/>
    <property type="match status" value="1"/>
</dbReference>
<reference evidence="6 7" key="1">
    <citation type="journal article" date="2021" name="Commun. Biol.">
        <title>The genome of Shorea leprosula (Dipterocarpaceae) highlights the ecological relevance of drought in aseasonal tropical rainforests.</title>
        <authorList>
            <person name="Ng K.K.S."/>
            <person name="Kobayashi M.J."/>
            <person name="Fawcett J.A."/>
            <person name="Hatakeyama M."/>
            <person name="Paape T."/>
            <person name="Ng C.H."/>
            <person name="Ang C.C."/>
            <person name="Tnah L.H."/>
            <person name="Lee C.T."/>
            <person name="Nishiyama T."/>
            <person name="Sese J."/>
            <person name="O'Brien M.J."/>
            <person name="Copetti D."/>
            <person name="Mohd Noor M.I."/>
            <person name="Ong R.C."/>
            <person name="Putra M."/>
            <person name="Sireger I.Z."/>
            <person name="Indrioko S."/>
            <person name="Kosugi Y."/>
            <person name="Izuno A."/>
            <person name="Isagi Y."/>
            <person name="Lee S.L."/>
            <person name="Shimizu K.K."/>
        </authorList>
    </citation>
    <scope>NUCLEOTIDE SEQUENCE [LARGE SCALE GENOMIC DNA]</scope>
    <source>
        <strain evidence="6">214</strain>
    </source>
</reference>
<keyword evidence="7" id="KW-1185">Reference proteome</keyword>
<organism evidence="6 7">
    <name type="scientific">Rubroshorea leprosula</name>
    <dbReference type="NCBI Taxonomy" id="152421"/>
    <lineage>
        <taxon>Eukaryota</taxon>
        <taxon>Viridiplantae</taxon>
        <taxon>Streptophyta</taxon>
        <taxon>Embryophyta</taxon>
        <taxon>Tracheophyta</taxon>
        <taxon>Spermatophyta</taxon>
        <taxon>Magnoliopsida</taxon>
        <taxon>eudicotyledons</taxon>
        <taxon>Gunneridae</taxon>
        <taxon>Pentapetalae</taxon>
        <taxon>rosids</taxon>
        <taxon>malvids</taxon>
        <taxon>Malvales</taxon>
        <taxon>Dipterocarpaceae</taxon>
        <taxon>Rubroshorea</taxon>
    </lineage>
</organism>
<keyword evidence="2" id="KW-0863">Zinc-finger</keyword>
<dbReference type="GO" id="GO:0000785">
    <property type="term" value="C:chromatin"/>
    <property type="evidence" value="ECO:0007669"/>
    <property type="project" value="TreeGrafter"/>
</dbReference>
<evidence type="ECO:0000256" key="1">
    <source>
        <dbReference type="ARBA" id="ARBA00022723"/>
    </source>
</evidence>
<dbReference type="PANTHER" id="PTHR10782">
    <property type="entry name" value="ZINC FINGER MIZ DOMAIN-CONTAINING PROTEIN"/>
    <property type="match status" value="1"/>
</dbReference>
<dbReference type="SMART" id="SM00513">
    <property type="entry name" value="SAP"/>
    <property type="match status" value="1"/>
</dbReference>
<feature type="compositionally biased region" description="Polar residues" evidence="4">
    <location>
        <begin position="90"/>
        <end position="104"/>
    </location>
</feature>
<gene>
    <name evidence="6" type="ORF">SLEP1_g37802</name>
</gene>
<dbReference type="SMART" id="SM00249">
    <property type="entry name" value="PHD"/>
    <property type="match status" value="1"/>
</dbReference>
<dbReference type="SUPFAM" id="SSF57903">
    <property type="entry name" value="FYVE/PHD zinc finger"/>
    <property type="match status" value="1"/>
</dbReference>
<dbReference type="PROSITE" id="PS01359">
    <property type="entry name" value="ZF_PHD_1"/>
    <property type="match status" value="1"/>
</dbReference>
<dbReference type="GO" id="GO:0008270">
    <property type="term" value="F:zinc ion binding"/>
    <property type="evidence" value="ECO:0007669"/>
    <property type="project" value="UniProtKB-KW"/>
</dbReference>
<dbReference type="Proteomes" id="UP001054252">
    <property type="component" value="Unassembled WGS sequence"/>
</dbReference>
<dbReference type="InterPro" id="IPR013083">
    <property type="entry name" value="Znf_RING/FYVE/PHD"/>
</dbReference>
<protein>
    <recommendedName>
        <fullName evidence="5">SAP domain-containing protein</fullName>
    </recommendedName>
</protein>
<name>A0AAV5KW56_9ROSI</name>
<dbReference type="Pfam" id="PF02037">
    <property type="entry name" value="SAP"/>
    <property type="match status" value="1"/>
</dbReference>
<dbReference type="InterPro" id="IPR019786">
    <property type="entry name" value="Zinc_finger_PHD-type_CS"/>
</dbReference>
<dbReference type="PANTHER" id="PTHR10782:SF102">
    <property type="entry name" value="E3 SUMO-PROTEIN LIGASE SIZ1"/>
    <property type="match status" value="1"/>
</dbReference>
<feature type="domain" description="SAP" evidence="5">
    <location>
        <begin position="11"/>
        <end position="45"/>
    </location>
</feature>
<accession>A0AAV5KW56</accession>
<dbReference type="InterPro" id="IPR011011">
    <property type="entry name" value="Znf_FYVE_PHD"/>
</dbReference>
<dbReference type="GO" id="GO:0016925">
    <property type="term" value="P:protein sumoylation"/>
    <property type="evidence" value="ECO:0007669"/>
    <property type="project" value="TreeGrafter"/>
</dbReference>
<keyword evidence="3" id="KW-0862">Zinc</keyword>
<dbReference type="PROSITE" id="PS50800">
    <property type="entry name" value="SAP"/>
    <property type="match status" value="1"/>
</dbReference>
<dbReference type="GO" id="GO:0061665">
    <property type="term" value="F:SUMO ligase activity"/>
    <property type="evidence" value="ECO:0007669"/>
    <property type="project" value="TreeGrafter"/>
</dbReference>
<dbReference type="SUPFAM" id="SSF68906">
    <property type="entry name" value="SAP domain"/>
    <property type="match status" value="1"/>
</dbReference>
<dbReference type="InterPro" id="IPR003034">
    <property type="entry name" value="SAP_dom"/>
</dbReference>
<dbReference type="InterPro" id="IPR036361">
    <property type="entry name" value="SAP_dom_sf"/>
</dbReference>
<dbReference type="Gene3D" id="3.30.40.10">
    <property type="entry name" value="Zinc/RING finger domain, C3HC4 (zinc finger)"/>
    <property type="match status" value="1"/>
</dbReference>
<dbReference type="InterPro" id="IPR001965">
    <property type="entry name" value="Znf_PHD"/>
</dbReference>
<evidence type="ECO:0000313" key="6">
    <source>
        <dbReference type="EMBL" id="GKV28799.1"/>
    </source>
</evidence>
<feature type="region of interest" description="Disordered" evidence="4">
    <location>
        <begin position="90"/>
        <end position="109"/>
    </location>
</feature>
<comment type="caution">
    <text evidence="6">The sequence shown here is derived from an EMBL/GenBank/DDBJ whole genome shotgun (WGS) entry which is preliminary data.</text>
</comment>
<proteinExistence type="predicted"/>
<evidence type="ECO:0000313" key="7">
    <source>
        <dbReference type="Proteomes" id="UP001054252"/>
    </source>
</evidence>